<dbReference type="GO" id="GO:0044550">
    <property type="term" value="P:secondary metabolite biosynthetic process"/>
    <property type="evidence" value="ECO:0007669"/>
    <property type="project" value="TreeGrafter"/>
</dbReference>
<evidence type="ECO:0000256" key="4">
    <source>
        <dbReference type="SAM" id="Phobius"/>
    </source>
</evidence>
<dbReference type="PANTHER" id="PTHR46720">
    <property type="entry name" value="HYDROXYLASE, PUTATIVE (AFU_ORTHOLOGUE AFUA_3G01460)-RELATED"/>
    <property type="match status" value="1"/>
</dbReference>
<feature type="transmembrane region" description="Helical" evidence="4">
    <location>
        <begin position="12"/>
        <end position="30"/>
    </location>
</feature>
<evidence type="ECO:0000259" key="5">
    <source>
        <dbReference type="Pfam" id="PF01494"/>
    </source>
</evidence>
<dbReference type="PANTHER" id="PTHR46720:SF3">
    <property type="entry name" value="FAD-BINDING DOMAIN-CONTAINING PROTEIN-RELATED"/>
    <property type="match status" value="1"/>
</dbReference>
<keyword evidence="4" id="KW-0472">Membrane</keyword>
<dbReference type="SUPFAM" id="SSF51905">
    <property type="entry name" value="FAD/NAD(P)-binding domain"/>
    <property type="match status" value="1"/>
</dbReference>
<dbReference type="SUPFAM" id="SSF54373">
    <property type="entry name" value="FAD-linked reductases, C-terminal domain"/>
    <property type="match status" value="1"/>
</dbReference>
<gene>
    <name evidence="6" type="ORF">D9756_002113</name>
</gene>
<dbReference type="InterPro" id="IPR002938">
    <property type="entry name" value="FAD-bd"/>
</dbReference>
<sequence length="452" mass="50940">MNKSRFTKTPRLRVAICGAGIGGLILAVALSRYPDIEVIVYEAASKLAEVGAGVGIFPRPWEIIKKLDLEEELLKTTEIKRQEGPVRAFVYRKGDCEEGVEFYTLITQGNLMLFHRSDFQQVLLRRLASSSCKTYCGKRLRTYTQRPSEPIKLLFEDGSTATCDVLVGADGLKSAVRQTLMTEKAHSAQSEGRRADAADCLASIDPLWSGTNSYRALIPADRLRALYPNHRVCTQPMQYLGKDAHIITYPISKGKLINFVAFVSRHDKENTKFNGPWVAQTGREEIIGRFRSWEPEVQALINCIDQPLRWAIHTVKPLSTFVHSRVALIGDAAHAMHPTQGSGAGQAIEDAFILATVLGNPKTDRSVASIQRALKVFDLVRRPRAHEVQERSRMNGKYFCLRYRDVDFSSLRGEKLHSQLVELMETVKQNWDWTWTTSPRDSYEEATKLIES</sequence>
<evidence type="ECO:0000256" key="1">
    <source>
        <dbReference type="ARBA" id="ARBA00022630"/>
    </source>
</evidence>
<keyword evidence="1" id="KW-0285">Flavoprotein</keyword>
<name>A0A8H5GC60_9AGAR</name>
<reference evidence="6 7" key="1">
    <citation type="journal article" date="2020" name="ISME J.">
        <title>Uncovering the hidden diversity of litter-decomposition mechanisms in mushroom-forming fungi.</title>
        <authorList>
            <person name="Floudas D."/>
            <person name="Bentzer J."/>
            <person name="Ahren D."/>
            <person name="Johansson T."/>
            <person name="Persson P."/>
            <person name="Tunlid A."/>
        </authorList>
    </citation>
    <scope>NUCLEOTIDE SEQUENCE [LARGE SCALE GENOMIC DNA]</scope>
    <source>
        <strain evidence="6 7">CBS 146.42</strain>
    </source>
</reference>
<evidence type="ECO:0000313" key="7">
    <source>
        <dbReference type="Proteomes" id="UP000559027"/>
    </source>
</evidence>
<dbReference type="Proteomes" id="UP000559027">
    <property type="component" value="Unassembled WGS sequence"/>
</dbReference>
<protein>
    <recommendedName>
        <fullName evidence="5">FAD-binding domain-containing protein</fullName>
    </recommendedName>
</protein>
<dbReference type="GO" id="GO:0071949">
    <property type="term" value="F:FAD binding"/>
    <property type="evidence" value="ECO:0007669"/>
    <property type="project" value="InterPro"/>
</dbReference>
<proteinExistence type="predicted"/>
<evidence type="ECO:0000256" key="3">
    <source>
        <dbReference type="ARBA" id="ARBA00023002"/>
    </source>
</evidence>
<keyword evidence="2" id="KW-0274">FAD</keyword>
<accession>A0A8H5GC60</accession>
<dbReference type="InterPro" id="IPR036188">
    <property type="entry name" value="FAD/NAD-bd_sf"/>
</dbReference>
<feature type="domain" description="FAD-binding" evidence="5">
    <location>
        <begin position="12"/>
        <end position="367"/>
    </location>
</feature>
<dbReference type="EMBL" id="JAACJO010000002">
    <property type="protein sequence ID" value="KAF5362193.1"/>
    <property type="molecule type" value="Genomic_DNA"/>
</dbReference>
<dbReference type="InterPro" id="IPR051104">
    <property type="entry name" value="FAD_monoxygenase"/>
</dbReference>
<keyword evidence="7" id="KW-1185">Reference proteome</keyword>
<dbReference type="Gene3D" id="3.50.50.60">
    <property type="entry name" value="FAD/NAD(P)-binding domain"/>
    <property type="match status" value="1"/>
</dbReference>
<comment type="caution">
    <text evidence="6">The sequence shown here is derived from an EMBL/GenBank/DDBJ whole genome shotgun (WGS) entry which is preliminary data.</text>
</comment>
<dbReference type="Pfam" id="PF01494">
    <property type="entry name" value="FAD_binding_3"/>
    <property type="match status" value="1"/>
</dbReference>
<keyword evidence="4" id="KW-1133">Transmembrane helix</keyword>
<dbReference type="OrthoDB" id="417877at2759"/>
<evidence type="ECO:0000256" key="2">
    <source>
        <dbReference type="ARBA" id="ARBA00022827"/>
    </source>
</evidence>
<organism evidence="6 7">
    <name type="scientific">Leucocoprinus leucothites</name>
    <dbReference type="NCBI Taxonomy" id="201217"/>
    <lineage>
        <taxon>Eukaryota</taxon>
        <taxon>Fungi</taxon>
        <taxon>Dikarya</taxon>
        <taxon>Basidiomycota</taxon>
        <taxon>Agaricomycotina</taxon>
        <taxon>Agaricomycetes</taxon>
        <taxon>Agaricomycetidae</taxon>
        <taxon>Agaricales</taxon>
        <taxon>Agaricineae</taxon>
        <taxon>Agaricaceae</taxon>
        <taxon>Leucocoprinus</taxon>
    </lineage>
</organism>
<keyword evidence="3" id="KW-0560">Oxidoreductase</keyword>
<dbReference type="GO" id="GO:0016491">
    <property type="term" value="F:oxidoreductase activity"/>
    <property type="evidence" value="ECO:0007669"/>
    <property type="project" value="UniProtKB-KW"/>
</dbReference>
<evidence type="ECO:0000313" key="6">
    <source>
        <dbReference type="EMBL" id="KAF5362193.1"/>
    </source>
</evidence>
<keyword evidence="4" id="KW-0812">Transmembrane</keyword>
<dbReference type="PRINTS" id="PR00420">
    <property type="entry name" value="RNGMNOXGNASE"/>
</dbReference>
<dbReference type="AlphaFoldDB" id="A0A8H5GC60"/>